<protein>
    <submittedName>
        <fullName evidence="1">Uncharacterized protein</fullName>
    </submittedName>
</protein>
<dbReference type="EMBL" id="CP032413">
    <property type="protein sequence ID" value="AYB47994.1"/>
    <property type="molecule type" value="Genomic_DNA"/>
</dbReference>
<organism evidence="1 2">
    <name type="scientific">Paenibacillus lautus</name>
    <name type="common">Bacillus lautus</name>
    <dbReference type="NCBI Taxonomy" id="1401"/>
    <lineage>
        <taxon>Bacteria</taxon>
        <taxon>Bacillati</taxon>
        <taxon>Bacillota</taxon>
        <taxon>Bacilli</taxon>
        <taxon>Bacillales</taxon>
        <taxon>Paenibacillaceae</taxon>
        <taxon>Paenibacillus</taxon>
    </lineage>
</organism>
<dbReference type="AlphaFoldDB" id="A0A385TYH7"/>
<proteinExistence type="predicted"/>
<name>A0A385TYH7_PAELA</name>
<evidence type="ECO:0000313" key="1">
    <source>
        <dbReference type="EMBL" id="AYB47994.1"/>
    </source>
</evidence>
<keyword evidence="1" id="KW-0614">Plasmid</keyword>
<accession>A0A385TYH7</accession>
<keyword evidence="2" id="KW-1185">Reference proteome</keyword>
<gene>
    <name evidence="1" type="ORF">D5F53_32200</name>
</gene>
<dbReference type="KEGG" id="plw:D5F53_32200"/>
<reference evidence="1 2" key="1">
    <citation type="submission" date="2018-09" db="EMBL/GenBank/DDBJ databases">
        <title>Genome Sequence of Paenibacillus lautus Strain E7593-69, Azo Dye-Degrading Bacteria, Isolated from Commercial Tattoo Inks.</title>
        <authorList>
            <person name="Nho S.W."/>
            <person name="Kim S.-J."/>
            <person name="Kweon O."/>
            <person name="Cerniglia C.E."/>
        </authorList>
    </citation>
    <scope>NUCLEOTIDE SEQUENCE [LARGE SCALE GENOMIC DNA]</scope>
    <source>
        <strain evidence="1 2">E7593-69</strain>
        <plasmid evidence="1 2">pAZOPL1</plasmid>
    </source>
</reference>
<sequence length="108" mass="12664">MDRSSNLKYWLVELGDLYYAGGLKRISPLKDAFSLEFVSDESLAFPFIEEVFASDIAAKCGGLVIEREMTLEEYPVYYERHNNYINSEEEWNNEQMHAIIDDLTRRNE</sequence>
<dbReference type="Proteomes" id="UP000266552">
    <property type="component" value="Plasmid pAZOPL1"/>
</dbReference>
<evidence type="ECO:0000313" key="2">
    <source>
        <dbReference type="Proteomes" id="UP000266552"/>
    </source>
</evidence>
<geneLocation type="plasmid" evidence="1 2">
    <name>pAZOPL1</name>
</geneLocation>
<dbReference type="RefSeq" id="WP_119851355.1">
    <property type="nucleotide sequence ID" value="NZ_CP032413.1"/>
</dbReference>